<dbReference type="GO" id="GO:0003924">
    <property type="term" value="F:GTPase activity"/>
    <property type="evidence" value="ECO:0007669"/>
    <property type="project" value="InterPro"/>
</dbReference>
<accession>A0A3S5ASA6</accession>
<dbReference type="PROSITE" id="PS51417">
    <property type="entry name" value="ARF"/>
    <property type="match status" value="1"/>
</dbReference>
<dbReference type="FunFam" id="3.40.50.300:FF:000412">
    <property type="entry name" value="ADP-ribosylation factor 1"/>
    <property type="match status" value="1"/>
</dbReference>
<comment type="similarity">
    <text evidence="1 6">Belongs to the small GTPase superfamily. Arf family.</text>
</comment>
<evidence type="ECO:0000313" key="8">
    <source>
        <dbReference type="Proteomes" id="UP000784294"/>
    </source>
</evidence>
<keyword evidence="3 4" id="KW-0342">GTP-binding</keyword>
<dbReference type="GO" id="GO:0005525">
    <property type="term" value="F:GTP binding"/>
    <property type="evidence" value="ECO:0007669"/>
    <property type="project" value="UniProtKB-KW"/>
</dbReference>
<keyword evidence="5" id="KW-0479">Metal-binding</keyword>
<dbReference type="GO" id="GO:0030010">
    <property type="term" value="P:establishment of cell polarity"/>
    <property type="evidence" value="ECO:0007669"/>
    <property type="project" value="UniProtKB-ARBA"/>
</dbReference>
<dbReference type="PANTHER" id="PTHR11711">
    <property type="entry name" value="ADP RIBOSYLATION FACTOR-RELATED"/>
    <property type="match status" value="1"/>
</dbReference>
<dbReference type="InterPro" id="IPR006689">
    <property type="entry name" value="Small_GTPase_ARF/SAR"/>
</dbReference>
<proteinExistence type="inferred from homology"/>
<evidence type="ECO:0000256" key="3">
    <source>
        <dbReference type="ARBA" id="ARBA00023134"/>
    </source>
</evidence>
<gene>
    <name evidence="7" type="ORF">PXEA_LOCUS29980</name>
</gene>
<feature type="binding site" evidence="5">
    <location>
        <position position="34"/>
    </location>
    <ligand>
        <name>Mg(2+)</name>
        <dbReference type="ChEBI" id="CHEBI:18420"/>
    </ligand>
</feature>
<dbReference type="Gene3D" id="3.40.50.300">
    <property type="entry name" value="P-loop containing nucleotide triphosphate hydrolases"/>
    <property type="match status" value="1"/>
</dbReference>
<sequence>MGNFLSQLQNLFSWLSQDQHIRIVLLGLDAAGKTTALYRLKLAETVVTIPTIGFNVEEVQVPRTGITFTVWDIGGQAKLRRLWRHYFRDTRGLIYVVDSADRQRMEEASEELWAVLNEPEMAGVPFVVMANKQDQPMALNVADVMTRLRLPELGKKGHAWEIRGTCAVTGSGLFEAIEAMAKLSKQFVKKEGVYIN</sequence>
<comment type="caution">
    <text evidence="7">The sequence shown here is derived from an EMBL/GenBank/DDBJ whole genome shotgun (WGS) entry which is preliminary data.</text>
</comment>
<protein>
    <recommendedName>
        <fullName evidence="9">ADP-ribosylation factor</fullName>
    </recommendedName>
</protein>
<reference evidence="7" key="1">
    <citation type="submission" date="2018-11" db="EMBL/GenBank/DDBJ databases">
        <authorList>
            <consortium name="Pathogen Informatics"/>
        </authorList>
    </citation>
    <scope>NUCLEOTIDE SEQUENCE</scope>
</reference>
<evidence type="ECO:0000256" key="4">
    <source>
        <dbReference type="PIRSR" id="PIRSR606689-1"/>
    </source>
</evidence>
<dbReference type="NCBIfam" id="TIGR00231">
    <property type="entry name" value="small_GTP"/>
    <property type="match status" value="1"/>
</dbReference>
<keyword evidence="5" id="KW-0460">Magnesium</keyword>
<dbReference type="Pfam" id="PF00025">
    <property type="entry name" value="Arf"/>
    <property type="match status" value="1"/>
</dbReference>
<keyword evidence="8" id="KW-1185">Reference proteome</keyword>
<evidence type="ECO:0000256" key="6">
    <source>
        <dbReference type="RuleBase" id="RU003925"/>
    </source>
</evidence>
<dbReference type="AlphaFoldDB" id="A0A3S5ASA6"/>
<organism evidence="7 8">
    <name type="scientific">Protopolystoma xenopodis</name>
    <dbReference type="NCBI Taxonomy" id="117903"/>
    <lineage>
        <taxon>Eukaryota</taxon>
        <taxon>Metazoa</taxon>
        <taxon>Spiralia</taxon>
        <taxon>Lophotrochozoa</taxon>
        <taxon>Platyhelminthes</taxon>
        <taxon>Monogenea</taxon>
        <taxon>Polyopisthocotylea</taxon>
        <taxon>Polystomatidea</taxon>
        <taxon>Polystomatidae</taxon>
        <taxon>Protopolystoma</taxon>
    </lineage>
</organism>
<name>A0A3S5ASA6_9PLAT</name>
<evidence type="ECO:0000313" key="7">
    <source>
        <dbReference type="EMBL" id="VEL36540.1"/>
    </source>
</evidence>
<dbReference type="InterPro" id="IPR005225">
    <property type="entry name" value="Small_GTP-bd"/>
</dbReference>
<dbReference type="SMART" id="SM00178">
    <property type="entry name" value="SAR"/>
    <property type="match status" value="1"/>
</dbReference>
<dbReference type="InterPro" id="IPR027417">
    <property type="entry name" value="P-loop_NTPase"/>
</dbReference>
<feature type="binding site" evidence="4">
    <location>
        <begin position="131"/>
        <end position="134"/>
    </location>
    <ligand>
        <name>GTP</name>
        <dbReference type="ChEBI" id="CHEBI:37565"/>
    </ligand>
</feature>
<dbReference type="SMART" id="SM00177">
    <property type="entry name" value="ARF"/>
    <property type="match status" value="1"/>
</dbReference>
<dbReference type="InterPro" id="IPR024156">
    <property type="entry name" value="Small_GTPase_ARF"/>
</dbReference>
<feature type="binding site" evidence="5">
    <location>
        <position position="51"/>
    </location>
    <ligand>
        <name>Mg(2+)</name>
        <dbReference type="ChEBI" id="CHEBI:18420"/>
    </ligand>
</feature>
<dbReference type="SMART" id="SM00175">
    <property type="entry name" value="RAB"/>
    <property type="match status" value="1"/>
</dbReference>
<dbReference type="CDD" id="cd00878">
    <property type="entry name" value="Arf_Arl"/>
    <property type="match status" value="1"/>
</dbReference>
<evidence type="ECO:0008006" key="9">
    <source>
        <dbReference type="Google" id="ProtNLM"/>
    </source>
</evidence>
<dbReference type="SUPFAM" id="SSF52540">
    <property type="entry name" value="P-loop containing nucleoside triphosphate hydrolases"/>
    <property type="match status" value="1"/>
</dbReference>
<dbReference type="GO" id="GO:0046872">
    <property type="term" value="F:metal ion binding"/>
    <property type="evidence" value="ECO:0007669"/>
    <property type="project" value="UniProtKB-KW"/>
</dbReference>
<dbReference type="Proteomes" id="UP000784294">
    <property type="component" value="Unassembled WGS sequence"/>
</dbReference>
<evidence type="ECO:0000256" key="2">
    <source>
        <dbReference type="ARBA" id="ARBA00022741"/>
    </source>
</evidence>
<keyword evidence="2 4" id="KW-0547">Nucleotide-binding</keyword>
<dbReference type="OrthoDB" id="2011769at2759"/>
<feature type="binding site" evidence="4">
    <location>
        <position position="75"/>
    </location>
    <ligand>
        <name>GTP</name>
        <dbReference type="ChEBI" id="CHEBI:37565"/>
    </ligand>
</feature>
<dbReference type="EMBL" id="CAAALY010252513">
    <property type="protein sequence ID" value="VEL36540.1"/>
    <property type="molecule type" value="Genomic_DNA"/>
</dbReference>
<evidence type="ECO:0000256" key="5">
    <source>
        <dbReference type="PIRSR" id="PIRSR606689-2"/>
    </source>
</evidence>
<evidence type="ECO:0000256" key="1">
    <source>
        <dbReference type="ARBA" id="ARBA00010290"/>
    </source>
</evidence>
<dbReference type="PRINTS" id="PR00328">
    <property type="entry name" value="SAR1GTPBP"/>
</dbReference>
<feature type="binding site" evidence="4">
    <location>
        <begin position="27"/>
        <end position="34"/>
    </location>
    <ligand>
        <name>GTP</name>
        <dbReference type="ChEBI" id="CHEBI:37565"/>
    </ligand>
</feature>